<dbReference type="SUPFAM" id="SSF51735">
    <property type="entry name" value="NAD(P)-binding Rossmann-fold domains"/>
    <property type="match status" value="1"/>
</dbReference>
<dbReference type="InterPro" id="IPR001509">
    <property type="entry name" value="Epimerase_deHydtase"/>
</dbReference>
<dbReference type="Pfam" id="PF01370">
    <property type="entry name" value="Epimerase"/>
    <property type="match status" value="1"/>
</dbReference>
<organism evidence="3 4">
    <name type="scientific">Neoarthrinium moseri</name>
    <dbReference type="NCBI Taxonomy" id="1658444"/>
    <lineage>
        <taxon>Eukaryota</taxon>
        <taxon>Fungi</taxon>
        <taxon>Dikarya</taxon>
        <taxon>Ascomycota</taxon>
        <taxon>Pezizomycotina</taxon>
        <taxon>Sordariomycetes</taxon>
        <taxon>Xylariomycetidae</taxon>
        <taxon>Amphisphaeriales</taxon>
        <taxon>Apiosporaceae</taxon>
        <taxon>Neoarthrinium</taxon>
    </lineage>
</organism>
<dbReference type="GO" id="GO:0004029">
    <property type="term" value="F:aldehyde dehydrogenase (NAD+) activity"/>
    <property type="evidence" value="ECO:0007669"/>
    <property type="project" value="TreeGrafter"/>
</dbReference>
<gene>
    <name evidence="3" type="ORF">JX265_009300</name>
</gene>
<dbReference type="Gene3D" id="3.40.50.720">
    <property type="entry name" value="NAD(P)-binding Rossmann-like Domain"/>
    <property type="match status" value="1"/>
</dbReference>
<evidence type="ECO:0000313" key="3">
    <source>
        <dbReference type="EMBL" id="KAI1861797.1"/>
    </source>
</evidence>
<evidence type="ECO:0000313" key="4">
    <source>
        <dbReference type="Proteomes" id="UP000829685"/>
    </source>
</evidence>
<dbReference type="InterPro" id="IPR051783">
    <property type="entry name" value="NAD(P)-dependent_oxidoreduct"/>
</dbReference>
<evidence type="ECO:0000256" key="1">
    <source>
        <dbReference type="SAM" id="MobiDB-lite"/>
    </source>
</evidence>
<dbReference type="PANTHER" id="PTHR48079:SF5">
    <property type="entry name" value="DEPENDENT EPIMERASE_DEHYDRATASE, PUTATIVE (AFU_ORTHOLOGUE AFUA_7G00180)-RELATED"/>
    <property type="match status" value="1"/>
</dbReference>
<dbReference type="EMBL" id="JAFIMR010000028">
    <property type="protein sequence ID" value="KAI1861797.1"/>
    <property type="molecule type" value="Genomic_DNA"/>
</dbReference>
<dbReference type="InterPro" id="IPR036291">
    <property type="entry name" value="NAD(P)-bd_dom_sf"/>
</dbReference>
<comment type="caution">
    <text evidence="3">The sequence shown here is derived from an EMBL/GenBank/DDBJ whole genome shotgun (WGS) entry which is preliminary data.</text>
</comment>
<proteinExistence type="predicted"/>
<dbReference type="Proteomes" id="UP000829685">
    <property type="component" value="Unassembled WGS sequence"/>
</dbReference>
<name>A0A9P9WGA8_9PEZI</name>
<sequence>MSSYVQKKLASGSKLHIFVTGATGYIGHVFAEKAIAAGHSVSGLSRTESGDAVLRALGATSVRGDLTSLDVLARESTKADAVVHLAWVHDFAADLQKIADGDIAATDAMMEGLAGTGKPIVTASGCGGYEPTADGSPATEETPKRKGTPFMDARKRSEDNVLNRTDVHGVVIRLSPYVYGRGGRGFLMLSMSQALKYGESLYIGEGDNVTSTLHVDDAADLYLSAIQYAGQGQLYNGVSSSETTLRQMAEAVGEVMEVPVRSISFGEAAEKWGEFLAFFNALETKVSFEKAKQQLHWLPKGVPFLEDIVRGSYRDVAAQMKAEGKKNLPAIYGFGKEDGRV</sequence>
<protein>
    <recommendedName>
        <fullName evidence="2">NAD-dependent epimerase/dehydratase domain-containing protein</fullName>
    </recommendedName>
</protein>
<dbReference type="PANTHER" id="PTHR48079">
    <property type="entry name" value="PROTEIN YEEZ"/>
    <property type="match status" value="1"/>
</dbReference>
<feature type="domain" description="NAD-dependent epimerase/dehydratase" evidence="2">
    <location>
        <begin position="17"/>
        <end position="236"/>
    </location>
</feature>
<accession>A0A9P9WGA8</accession>
<evidence type="ECO:0000259" key="2">
    <source>
        <dbReference type="Pfam" id="PF01370"/>
    </source>
</evidence>
<dbReference type="GO" id="GO:0005737">
    <property type="term" value="C:cytoplasm"/>
    <property type="evidence" value="ECO:0007669"/>
    <property type="project" value="TreeGrafter"/>
</dbReference>
<feature type="region of interest" description="Disordered" evidence="1">
    <location>
        <begin position="127"/>
        <end position="151"/>
    </location>
</feature>
<keyword evidence="4" id="KW-1185">Reference proteome</keyword>
<dbReference type="AlphaFoldDB" id="A0A9P9WGA8"/>
<reference evidence="3" key="1">
    <citation type="submission" date="2021-03" db="EMBL/GenBank/DDBJ databases">
        <title>Revisited historic fungal species revealed as producer of novel bioactive compounds through whole genome sequencing and comparative genomics.</title>
        <authorList>
            <person name="Vignolle G.A."/>
            <person name="Hochenegger N."/>
            <person name="Mach R.L."/>
            <person name="Mach-Aigner A.R."/>
            <person name="Javad Rahimi M."/>
            <person name="Salim K.A."/>
            <person name="Chan C.M."/>
            <person name="Lim L.B.L."/>
            <person name="Cai F."/>
            <person name="Druzhinina I.S."/>
            <person name="U'Ren J.M."/>
            <person name="Derntl C."/>
        </authorList>
    </citation>
    <scope>NUCLEOTIDE SEQUENCE</scope>
    <source>
        <strain evidence="3">TUCIM 5799</strain>
    </source>
</reference>